<keyword evidence="7 13" id="KW-0418">Kinase</keyword>
<dbReference type="PANTHER" id="PTHR45436:SF5">
    <property type="entry name" value="SENSOR HISTIDINE KINASE TRCS"/>
    <property type="match status" value="1"/>
</dbReference>
<dbReference type="InterPro" id="IPR001789">
    <property type="entry name" value="Sig_transdc_resp-reg_receiver"/>
</dbReference>
<organism evidence="13 14">
    <name type="scientific">Cupriavidus pinatubonensis</name>
    <dbReference type="NCBI Taxonomy" id="248026"/>
    <lineage>
        <taxon>Bacteria</taxon>
        <taxon>Pseudomonadati</taxon>
        <taxon>Pseudomonadota</taxon>
        <taxon>Betaproteobacteria</taxon>
        <taxon>Burkholderiales</taxon>
        <taxon>Burkholderiaceae</taxon>
        <taxon>Cupriavidus</taxon>
    </lineage>
</organism>
<name>A0ABN7YQ07_9BURK</name>
<evidence type="ECO:0000256" key="1">
    <source>
        <dbReference type="ARBA" id="ARBA00000085"/>
    </source>
</evidence>
<keyword evidence="4 10" id="KW-0597">Phosphoprotein</keyword>
<feature type="domain" description="Histidine kinase" evidence="11">
    <location>
        <begin position="167"/>
        <end position="367"/>
    </location>
</feature>
<dbReference type="PRINTS" id="PR00344">
    <property type="entry name" value="BCTRLSENSOR"/>
</dbReference>
<dbReference type="InterPro" id="IPR004358">
    <property type="entry name" value="Sig_transdc_His_kin-like_C"/>
</dbReference>
<evidence type="ECO:0000256" key="6">
    <source>
        <dbReference type="ARBA" id="ARBA00022692"/>
    </source>
</evidence>
<dbReference type="InterPro" id="IPR050428">
    <property type="entry name" value="TCS_sensor_his_kinase"/>
</dbReference>
<keyword evidence="9" id="KW-0472">Membrane</keyword>
<evidence type="ECO:0000256" key="4">
    <source>
        <dbReference type="ARBA" id="ARBA00022553"/>
    </source>
</evidence>
<evidence type="ECO:0000313" key="14">
    <source>
        <dbReference type="Proteomes" id="UP000701702"/>
    </source>
</evidence>
<comment type="catalytic activity">
    <reaction evidence="1">
        <text>ATP + protein L-histidine = ADP + protein N-phospho-L-histidine.</text>
        <dbReference type="EC" id="2.7.13.3"/>
    </reaction>
</comment>
<dbReference type="InterPro" id="IPR003594">
    <property type="entry name" value="HATPase_dom"/>
</dbReference>
<dbReference type="Proteomes" id="UP000701702">
    <property type="component" value="Unassembled WGS sequence"/>
</dbReference>
<evidence type="ECO:0000256" key="8">
    <source>
        <dbReference type="ARBA" id="ARBA00022989"/>
    </source>
</evidence>
<sequence length="368" mass="39510">MRIMLVEDEPTLAGQVHASMAAAGYAVDRAADGLDAWHLGANEPYDAVILDLGLPRLDGLTVLRRWRAAHVNVPVLILTARDSWTEKVEGIDAGADDYLAKPFRTQVRFGLAPLKRLRQALGAMQARRESRLGGNWPTEVEPMISEINTLLDHNPQALERSRQQAADLAHAVKTPLAVLANEASSLPGPAADAVSRQVDAMRRQVDRHLARARAAGAAAARGQRIEAGPAVRELTRALTRLHGARQLNIGVEGEGHFAGDRQDLVEMLDNLLDNACQWARSQVRIHLREDTAAALLEVLVEDDGPGMPPEARELATTRFGRLDEAAAGSGLGLALVTEIAAMYEGSLELGNSALGSLAAHLRLPAGMA</sequence>
<dbReference type="Pfam" id="PF00072">
    <property type="entry name" value="Response_reg"/>
    <property type="match status" value="1"/>
</dbReference>
<dbReference type="InterPro" id="IPR011006">
    <property type="entry name" value="CheY-like_superfamily"/>
</dbReference>
<evidence type="ECO:0000256" key="7">
    <source>
        <dbReference type="ARBA" id="ARBA00022777"/>
    </source>
</evidence>
<evidence type="ECO:0000259" key="11">
    <source>
        <dbReference type="PROSITE" id="PS50109"/>
    </source>
</evidence>
<gene>
    <name evidence="13" type="primary">rcsC_10</name>
    <name evidence="13" type="ORF">LMG23994_03125</name>
</gene>
<dbReference type="Pfam" id="PF02518">
    <property type="entry name" value="HATPase_c"/>
    <property type="match status" value="1"/>
</dbReference>
<proteinExistence type="predicted"/>
<dbReference type="EC" id="2.7.13.3" evidence="3"/>
<dbReference type="PANTHER" id="PTHR45436">
    <property type="entry name" value="SENSOR HISTIDINE KINASE YKOH"/>
    <property type="match status" value="1"/>
</dbReference>
<dbReference type="PROSITE" id="PS50110">
    <property type="entry name" value="RESPONSE_REGULATORY"/>
    <property type="match status" value="1"/>
</dbReference>
<keyword evidence="8" id="KW-1133">Transmembrane helix</keyword>
<dbReference type="SUPFAM" id="SSF55874">
    <property type="entry name" value="ATPase domain of HSP90 chaperone/DNA topoisomerase II/histidine kinase"/>
    <property type="match status" value="1"/>
</dbReference>
<keyword evidence="6" id="KW-0812">Transmembrane</keyword>
<dbReference type="EMBL" id="CAJZAF010000016">
    <property type="protein sequence ID" value="CAG9175539.1"/>
    <property type="molecule type" value="Genomic_DNA"/>
</dbReference>
<keyword evidence="14" id="KW-1185">Reference proteome</keyword>
<dbReference type="InterPro" id="IPR036890">
    <property type="entry name" value="HATPase_C_sf"/>
</dbReference>
<accession>A0ABN7YQ07</accession>
<evidence type="ECO:0000313" key="13">
    <source>
        <dbReference type="EMBL" id="CAG9175539.1"/>
    </source>
</evidence>
<dbReference type="GO" id="GO:0004673">
    <property type="term" value="F:protein histidine kinase activity"/>
    <property type="evidence" value="ECO:0007669"/>
    <property type="project" value="UniProtKB-EC"/>
</dbReference>
<dbReference type="Gene3D" id="3.40.50.2300">
    <property type="match status" value="1"/>
</dbReference>
<dbReference type="Gene3D" id="3.30.565.10">
    <property type="entry name" value="Histidine kinase-like ATPase, C-terminal domain"/>
    <property type="match status" value="1"/>
</dbReference>
<dbReference type="SMART" id="SM00448">
    <property type="entry name" value="REC"/>
    <property type="match status" value="1"/>
</dbReference>
<dbReference type="SMART" id="SM00387">
    <property type="entry name" value="HATPase_c"/>
    <property type="match status" value="1"/>
</dbReference>
<feature type="modified residue" description="4-aspartylphosphate" evidence="10">
    <location>
        <position position="51"/>
    </location>
</feature>
<evidence type="ECO:0000256" key="9">
    <source>
        <dbReference type="ARBA" id="ARBA00023136"/>
    </source>
</evidence>
<evidence type="ECO:0000256" key="3">
    <source>
        <dbReference type="ARBA" id="ARBA00012438"/>
    </source>
</evidence>
<evidence type="ECO:0000256" key="2">
    <source>
        <dbReference type="ARBA" id="ARBA00004370"/>
    </source>
</evidence>
<keyword evidence="5 13" id="KW-0808">Transferase</keyword>
<reference evidence="13 14" key="1">
    <citation type="submission" date="2021-08" db="EMBL/GenBank/DDBJ databases">
        <authorList>
            <person name="Peeters C."/>
        </authorList>
    </citation>
    <scope>NUCLEOTIDE SEQUENCE [LARGE SCALE GENOMIC DNA]</scope>
    <source>
        <strain evidence="13 14">LMG 23994</strain>
    </source>
</reference>
<feature type="domain" description="Response regulatory" evidence="12">
    <location>
        <begin position="2"/>
        <end position="116"/>
    </location>
</feature>
<dbReference type="InterPro" id="IPR005467">
    <property type="entry name" value="His_kinase_dom"/>
</dbReference>
<evidence type="ECO:0000256" key="10">
    <source>
        <dbReference type="PROSITE-ProRule" id="PRU00169"/>
    </source>
</evidence>
<evidence type="ECO:0000256" key="5">
    <source>
        <dbReference type="ARBA" id="ARBA00022679"/>
    </source>
</evidence>
<dbReference type="SUPFAM" id="SSF52172">
    <property type="entry name" value="CheY-like"/>
    <property type="match status" value="1"/>
</dbReference>
<protein>
    <recommendedName>
        <fullName evidence="3">histidine kinase</fullName>
        <ecNumber evidence="3">2.7.13.3</ecNumber>
    </recommendedName>
</protein>
<evidence type="ECO:0000259" key="12">
    <source>
        <dbReference type="PROSITE" id="PS50110"/>
    </source>
</evidence>
<dbReference type="PROSITE" id="PS50109">
    <property type="entry name" value="HIS_KIN"/>
    <property type="match status" value="1"/>
</dbReference>
<comment type="subcellular location">
    <subcellularLocation>
        <location evidence="2">Membrane</location>
    </subcellularLocation>
</comment>
<comment type="caution">
    <text evidence="13">The sequence shown here is derived from an EMBL/GenBank/DDBJ whole genome shotgun (WGS) entry which is preliminary data.</text>
</comment>